<dbReference type="SUPFAM" id="SSF50965">
    <property type="entry name" value="Galactose oxidase, central domain"/>
    <property type="match status" value="1"/>
</dbReference>
<dbReference type="InterPro" id="IPR013783">
    <property type="entry name" value="Ig-like_fold"/>
</dbReference>
<reference evidence="6 7" key="1">
    <citation type="journal article" date="2019" name="Nat. Ecol. Evol.">
        <title>Megaphylogeny resolves global patterns of mushroom evolution.</title>
        <authorList>
            <person name="Varga T."/>
            <person name="Krizsan K."/>
            <person name="Foldi C."/>
            <person name="Dima B."/>
            <person name="Sanchez-Garcia M."/>
            <person name="Sanchez-Ramirez S."/>
            <person name="Szollosi G.J."/>
            <person name="Szarkandi J.G."/>
            <person name="Papp V."/>
            <person name="Albert L."/>
            <person name="Andreopoulos W."/>
            <person name="Angelini C."/>
            <person name="Antonin V."/>
            <person name="Barry K.W."/>
            <person name="Bougher N.L."/>
            <person name="Buchanan P."/>
            <person name="Buyck B."/>
            <person name="Bense V."/>
            <person name="Catcheside P."/>
            <person name="Chovatia M."/>
            <person name="Cooper J."/>
            <person name="Damon W."/>
            <person name="Desjardin D."/>
            <person name="Finy P."/>
            <person name="Geml J."/>
            <person name="Haridas S."/>
            <person name="Hughes K."/>
            <person name="Justo A."/>
            <person name="Karasinski D."/>
            <person name="Kautmanova I."/>
            <person name="Kiss B."/>
            <person name="Kocsube S."/>
            <person name="Kotiranta H."/>
            <person name="LaButti K.M."/>
            <person name="Lechner B.E."/>
            <person name="Liimatainen K."/>
            <person name="Lipzen A."/>
            <person name="Lukacs Z."/>
            <person name="Mihaltcheva S."/>
            <person name="Morgado L.N."/>
            <person name="Niskanen T."/>
            <person name="Noordeloos M.E."/>
            <person name="Ohm R.A."/>
            <person name="Ortiz-Santana B."/>
            <person name="Ovrebo C."/>
            <person name="Racz N."/>
            <person name="Riley R."/>
            <person name="Savchenko A."/>
            <person name="Shiryaev A."/>
            <person name="Soop K."/>
            <person name="Spirin V."/>
            <person name="Szebenyi C."/>
            <person name="Tomsovsky M."/>
            <person name="Tulloss R.E."/>
            <person name="Uehling J."/>
            <person name="Grigoriev I.V."/>
            <person name="Vagvolgyi C."/>
            <person name="Papp T."/>
            <person name="Martin F.M."/>
            <person name="Miettinen O."/>
            <person name="Hibbett D.S."/>
            <person name="Nagy L.G."/>
        </authorList>
    </citation>
    <scope>NUCLEOTIDE SEQUENCE [LARGE SCALE GENOMIC DNA]</scope>
    <source>
        <strain evidence="6 7">FP101781</strain>
    </source>
</reference>
<feature type="domain" description="Glyoxal oxidase N-terminal" evidence="4">
    <location>
        <begin position="155"/>
        <end position="473"/>
    </location>
</feature>
<evidence type="ECO:0000259" key="4">
    <source>
        <dbReference type="Pfam" id="PF07250"/>
    </source>
</evidence>
<dbReference type="Gene3D" id="2.60.40.10">
    <property type="entry name" value="Immunoglobulins"/>
    <property type="match status" value="1"/>
</dbReference>
<keyword evidence="1 3" id="KW-0732">Signal</keyword>
<sequence length="652" mass="68978">MGSNSFPSPMNRRLLSASFALALASVAQGQTVSTAPTLAAPGQPQRTGIPGGFEIIGESLVSAQQLFLGTEDKVYFVDKVEANPTQINGHPVWASEWALASNKQRGMEAITNSFCAGGNVLGNGTWLNVGGNQAVQWGGEPASAQDGSVGPYFNADGRTSIRMLDHCDEGDCEWYLSPVPSEQRWYPTLETLQDGSIIILGGCRNGGYVNDRFQDNPSYQFFPPRGNGESIPSPILQSTLPANLYPLTWLLPSGGLLIQSNWATVVLDLATNTEKALDNIPDAVRVYPASAGTLMLPLTPANNYTATVLFCGGSNIKTDQWLAPDFHPPTYPASASCVKLTPDVSGSYQNEDPLPEARVMVSLIQLPDGKVLALNGGGLGTAGYGNNTWAIGHSYGDRPVLQPVIYDPAAPTGSKWSIDGLSASLVPRMYHSSAVLLPDGSVLVSGSNPNPDYTVGPDVTYPTEYRTEIWYPSWYKERRPQPKGLLSQYSYGGPKFDIVLDSDDLAGDVENVKKVVVSIIRPGFSTHNMNMGQRFVQLDSSYTAYADNNTAVVHVSQLPPNPAILAPGPALVFVTVNGIPSVGKMVMVGSGQIAEQPILPVEALAPAEIVPKTAGSGGSSGGGENAAVGGVRISGSLVALLSFLVSVFVFGS</sequence>
<dbReference type="Pfam" id="PF07250">
    <property type="entry name" value="Glyoxal_oxid_N"/>
    <property type="match status" value="1"/>
</dbReference>
<dbReference type="CDD" id="cd02851">
    <property type="entry name" value="E_set_GO_C"/>
    <property type="match status" value="1"/>
</dbReference>
<feature type="transmembrane region" description="Helical" evidence="2">
    <location>
        <begin position="633"/>
        <end position="651"/>
    </location>
</feature>
<evidence type="ECO:0000313" key="6">
    <source>
        <dbReference type="EMBL" id="TEB37255.1"/>
    </source>
</evidence>
<dbReference type="Pfam" id="PF09118">
    <property type="entry name" value="GO-like_E_set"/>
    <property type="match status" value="1"/>
</dbReference>
<evidence type="ECO:0000256" key="3">
    <source>
        <dbReference type="SAM" id="SignalP"/>
    </source>
</evidence>
<keyword evidence="2" id="KW-1133">Transmembrane helix</keyword>
<dbReference type="STRING" id="71717.A0A4Y7TSU0"/>
<dbReference type="Proteomes" id="UP000298030">
    <property type="component" value="Unassembled WGS sequence"/>
</dbReference>
<name>A0A4Y7TSU0_COPMI</name>
<dbReference type="InterPro" id="IPR011043">
    <property type="entry name" value="Gal_Oxase/kelch_b-propeller"/>
</dbReference>
<dbReference type="InterPro" id="IPR014756">
    <property type="entry name" value="Ig_E-set"/>
</dbReference>
<evidence type="ECO:0000256" key="2">
    <source>
        <dbReference type="SAM" id="Phobius"/>
    </source>
</evidence>
<dbReference type="InterPro" id="IPR009880">
    <property type="entry name" value="Glyoxal_oxidase_N"/>
</dbReference>
<accession>A0A4Y7TSU0</accession>
<comment type="caution">
    <text evidence="6">The sequence shown here is derived from an EMBL/GenBank/DDBJ whole genome shotgun (WGS) entry which is preliminary data.</text>
</comment>
<dbReference type="InterPro" id="IPR015202">
    <property type="entry name" value="GO-like_E_set"/>
</dbReference>
<dbReference type="OrthoDB" id="2019572at2759"/>
<gene>
    <name evidence="6" type="ORF">FA13DRAFT_1880437</name>
</gene>
<feature type="chain" id="PRO_5021334357" evidence="3">
    <location>
        <begin position="30"/>
        <end position="652"/>
    </location>
</feature>
<dbReference type="AlphaFoldDB" id="A0A4Y7TSU0"/>
<dbReference type="SUPFAM" id="SSF81296">
    <property type="entry name" value="E set domains"/>
    <property type="match status" value="1"/>
</dbReference>
<proteinExistence type="predicted"/>
<evidence type="ECO:0000313" key="7">
    <source>
        <dbReference type="Proteomes" id="UP000298030"/>
    </source>
</evidence>
<evidence type="ECO:0000256" key="1">
    <source>
        <dbReference type="ARBA" id="ARBA00022729"/>
    </source>
</evidence>
<dbReference type="Gene3D" id="2.130.10.80">
    <property type="entry name" value="Galactose oxidase/kelch, beta-propeller"/>
    <property type="match status" value="1"/>
</dbReference>
<keyword evidence="7" id="KW-1185">Reference proteome</keyword>
<dbReference type="EMBL" id="QPFP01000004">
    <property type="protein sequence ID" value="TEB37255.1"/>
    <property type="molecule type" value="Genomic_DNA"/>
</dbReference>
<feature type="signal peptide" evidence="3">
    <location>
        <begin position="1"/>
        <end position="29"/>
    </location>
</feature>
<dbReference type="InterPro" id="IPR037293">
    <property type="entry name" value="Gal_Oxidase_central_sf"/>
</dbReference>
<evidence type="ECO:0000259" key="5">
    <source>
        <dbReference type="Pfam" id="PF09118"/>
    </source>
</evidence>
<feature type="domain" description="Galactose oxidase-like Early set" evidence="5">
    <location>
        <begin position="479"/>
        <end position="588"/>
    </location>
</feature>
<keyword evidence="2" id="KW-0472">Membrane</keyword>
<protein>
    <submittedName>
        <fullName evidence="6">Copper radical oxidase</fullName>
    </submittedName>
</protein>
<dbReference type="PANTHER" id="PTHR32208:SF21">
    <property type="entry name" value="LOW QUALITY PROTEIN: ALDEHYDE OXIDASE GLOX-LIKE"/>
    <property type="match status" value="1"/>
</dbReference>
<organism evidence="6 7">
    <name type="scientific">Coprinellus micaceus</name>
    <name type="common">Glistening ink-cap mushroom</name>
    <name type="synonym">Coprinus micaceus</name>
    <dbReference type="NCBI Taxonomy" id="71717"/>
    <lineage>
        <taxon>Eukaryota</taxon>
        <taxon>Fungi</taxon>
        <taxon>Dikarya</taxon>
        <taxon>Basidiomycota</taxon>
        <taxon>Agaricomycotina</taxon>
        <taxon>Agaricomycetes</taxon>
        <taxon>Agaricomycetidae</taxon>
        <taxon>Agaricales</taxon>
        <taxon>Agaricineae</taxon>
        <taxon>Psathyrellaceae</taxon>
        <taxon>Coprinellus</taxon>
    </lineage>
</organism>
<keyword evidence="2" id="KW-0812">Transmembrane</keyword>
<dbReference type="PANTHER" id="PTHR32208">
    <property type="entry name" value="SECRETED PROTEIN-RELATED"/>
    <property type="match status" value="1"/>
</dbReference>